<evidence type="ECO:0000256" key="2">
    <source>
        <dbReference type="ARBA" id="ARBA00013164"/>
    </source>
</evidence>
<evidence type="ECO:0000256" key="1">
    <source>
        <dbReference type="ARBA" id="ARBA00005594"/>
    </source>
</evidence>
<sequence length="860" mass="99726">MLEKRLIFILFKNKNLHFSKRLFSSDSLDIWNEELNDTLKHRIEKYWTEKLPHNSFQSEDLKQKYYVLSMFPYPSGNLHLGHVRVYTISDTIARFYKLNGKNVLHPMGWDAFGLPAENAAIERSIPAKEWTFNNIKTMKNQLNELACDFDWGREITTCDPEYYKFTQEIFLRMYDEGLVYRKEALVNWDPIDETVLADEQVDEKGCSWRSGAKVEKKILKQWFIRTTKFAKALYNGLDDPNLKDWRDIVNLQKHWIGECDGASFEFQLKGENFGETFLNIWTSKPEHIINAKFVTVTSGSVLDKRCIGEGPRKLNVTIINPLNGQLLPVFVTDNIDYELGRDCHLGIPNLYKSDKEFADKFNIPYDNEELDDNLNQRLLVIEKLNGIESSSKIRDWLISRQRYWGTPIPIVHCKTCGIQPVPYDKLPVMLSSKNITSENDVNQEEKTAFCPKCGGEAEKETDTMDTFMDSSWYFFRYIDPQNKTEPFSKDLAAKIIPIDIYIGGKEHAVLHLYYARFISHFLHHIGWIPQPEPFTRLLVQGMVMSKSYRVKGTGKYLKKEEIDFSGKKPVEANSGKSLVESWEKMSKSKHNGIEPKEIINKYGIDTTRLLILSDVAPTSNRNWNESTFPGILNWQRRLWLMLQNFRIARSQPIEPPPNLDKIEKELNDSRNFYIKGTTFNYVISHQLSIAISKMQGLTNDLRKYPNAVVAHSREYERALIALVIMLAPIAPHFSSQLWSGLVSAKSNFKKTEEVEWSKSVLEQTWPIIDPMYELPLFCHINNAIKCKLGIPRQELDTLEHEAALKLALKQPEVDLYVSQTPVISTYYKSYPGIEARIYLKIDPTKLFQNDLKEEAELPGR</sequence>
<dbReference type="GO" id="GO:0002161">
    <property type="term" value="F:aminoacyl-tRNA deacylase activity"/>
    <property type="evidence" value="ECO:0007669"/>
    <property type="project" value="InterPro"/>
</dbReference>
<dbReference type="InterPro" id="IPR001412">
    <property type="entry name" value="aa-tRNA-synth_I_CS"/>
</dbReference>
<dbReference type="EMBL" id="GEDC01005049">
    <property type="protein sequence ID" value="JAS32249.1"/>
    <property type="molecule type" value="Transcribed_RNA"/>
</dbReference>
<reference evidence="14" key="1">
    <citation type="submission" date="2015-12" db="EMBL/GenBank/DDBJ databases">
        <title>De novo transcriptome assembly of four potential Pierce s Disease insect vectors from Arizona vineyards.</title>
        <authorList>
            <person name="Tassone E.E."/>
        </authorList>
    </citation>
    <scope>NUCLEOTIDE SEQUENCE</scope>
</reference>
<dbReference type="GO" id="GO:0004823">
    <property type="term" value="F:leucine-tRNA ligase activity"/>
    <property type="evidence" value="ECO:0007669"/>
    <property type="project" value="UniProtKB-EC"/>
</dbReference>
<dbReference type="PROSITE" id="PS00178">
    <property type="entry name" value="AA_TRNA_LIGASE_I"/>
    <property type="match status" value="1"/>
</dbReference>
<dbReference type="SUPFAM" id="SSF52374">
    <property type="entry name" value="Nucleotidylyl transferase"/>
    <property type="match status" value="1"/>
</dbReference>
<dbReference type="SUPFAM" id="SSF50677">
    <property type="entry name" value="ValRS/IleRS/LeuRS editing domain"/>
    <property type="match status" value="1"/>
</dbReference>
<dbReference type="InterPro" id="IPR013155">
    <property type="entry name" value="M/V/L/I-tRNA-synth_anticd-bd"/>
</dbReference>
<gene>
    <name evidence="14" type="ORF">g.15844</name>
    <name evidence="16" type="ORF">g.15848</name>
    <name evidence="15" type="ORF">g.15850</name>
</gene>
<evidence type="ECO:0000256" key="9">
    <source>
        <dbReference type="ARBA" id="ARBA00047469"/>
    </source>
</evidence>
<dbReference type="InterPro" id="IPR002300">
    <property type="entry name" value="aa-tRNA-synth_Ia"/>
</dbReference>
<evidence type="ECO:0000256" key="4">
    <source>
        <dbReference type="ARBA" id="ARBA00022741"/>
    </source>
</evidence>
<dbReference type="EC" id="6.1.1.4" evidence="2"/>
<keyword evidence="4 10" id="KW-0547">Nucleotide-binding</keyword>
<dbReference type="Pfam" id="PF00133">
    <property type="entry name" value="tRNA-synt_1"/>
    <property type="match status" value="3"/>
</dbReference>
<comment type="similarity">
    <text evidence="1 10">Belongs to the class-I aminoacyl-tRNA synthetase family.</text>
</comment>
<dbReference type="PRINTS" id="PR00985">
    <property type="entry name" value="TRNASYNTHLEU"/>
</dbReference>
<dbReference type="Gene3D" id="3.40.50.620">
    <property type="entry name" value="HUPs"/>
    <property type="match status" value="2"/>
</dbReference>
<keyword evidence="7 10" id="KW-0030">Aminoacyl-tRNA synthetase</keyword>
<dbReference type="InterPro" id="IPR002302">
    <property type="entry name" value="Leu-tRNA-ligase"/>
</dbReference>
<dbReference type="Pfam" id="PF08264">
    <property type="entry name" value="Anticodon_1"/>
    <property type="match status" value="1"/>
</dbReference>
<dbReference type="Pfam" id="PF13603">
    <property type="entry name" value="tRNA-synt_1_2"/>
    <property type="match status" value="1"/>
</dbReference>
<evidence type="ECO:0000256" key="10">
    <source>
        <dbReference type="RuleBase" id="RU363035"/>
    </source>
</evidence>
<accession>A0A1B6CNJ0</accession>
<feature type="domain" description="Aminoacyl-tRNA synthetase class Ia" evidence="11">
    <location>
        <begin position="392"/>
        <end position="546"/>
    </location>
</feature>
<dbReference type="InterPro" id="IPR009008">
    <property type="entry name" value="Val/Leu/Ile-tRNA-synth_edit"/>
</dbReference>
<dbReference type="GO" id="GO:0005739">
    <property type="term" value="C:mitochondrion"/>
    <property type="evidence" value="ECO:0007669"/>
    <property type="project" value="TreeGrafter"/>
</dbReference>
<evidence type="ECO:0000313" key="14">
    <source>
        <dbReference type="EMBL" id="JAS14958.1"/>
    </source>
</evidence>
<dbReference type="GO" id="GO:0006429">
    <property type="term" value="P:leucyl-tRNA aminoacylation"/>
    <property type="evidence" value="ECO:0007669"/>
    <property type="project" value="InterPro"/>
</dbReference>
<evidence type="ECO:0000256" key="8">
    <source>
        <dbReference type="ARBA" id="ARBA00030520"/>
    </source>
</evidence>
<evidence type="ECO:0000313" key="15">
    <source>
        <dbReference type="EMBL" id="JAS29826.1"/>
    </source>
</evidence>
<dbReference type="SUPFAM" id="SSF47323">
    <property type="entry name" value="Anticodon-binding domain of a subclass of class I aminoacyl-tRNA synthetases"/>
    <property type="match status" value="1"/>
</dbReference>
<evidence type="ECO:0000256" key="3">
    <source>
        <dbReference type="ARBA" id="ARBA00022598"/>
    </source>
</evidence>
<evidence type="ECO:0000259" key="11">
    <source>
        <dbReference type="Pfam" id="PF00133"/>
    </source>
</evidence>
<dbReference type="FunFam" id="1.10.730.10:FF:000002">
    <property type="entry name" value="Leucine--tRNA ligase"/>
    <property type="match status" value="1"/>
</dbReference>
<proteinExistence type="inferred from homology"/>
<evidence type="ECO:0000256" key="7">
    <source>
        <dbReference type="ARBA" id="ARBA00023146"/>
    </source>
</evidence>
<evidence type="ECO:0000259" key="13">
    <source>
        <dbReference type="Pfam" id="PF13603"/>
    </source>
</evidence>
<dbReference type="Gene3D" id="1.10.730.10">
    <property type="entry name" value="Isoleucyl-tRNA Synthetase, Domain 1"/>
    <property type="match status" value="1"/>
</dbReference>
<evidence type="ECO:0000256" key="6">
    <source>
        <dbReference type="ARBA" id="ARBA00022917"/>
    </source>
</evidence>
<dbReference type="InterPro" id="IPR014729">
    <property type="entry name" value="Rossmann-like_a/b/a_fold"/>
</dbReference>
<feature type="domain" description="Methionyl/Valyl/Leucyl/Isoleucyl-tRNA synthetase anticodon-binding" evidence="12">
    <location>
        <begin position="686"/>
        <end position="791"/>
    </location>
</feature>
<comment type="catalytic activity">
    <reaction evidence="9">
        <text>tRNA(Leu) + L-leucine + ATP = L-leucyl-tRNA(Leu) + AMP + diphosphate</text>
        <dbReference type="Rhea" id="RHEA:11688"/>
        <dbReference type="Rhea" id="RHEA-COMP:9613"/>
        <dbReference type="Rhea" id="RHEA-COMP:9622"/>
        <dbReference type="ChEBI" id="CHEBI:30616"/>
        <dbReference type="ChEBI" id="CHEBI:33019"/>
        <dbReference type="ChEBI" id="CHEBI:57427"/>
        <dbReference type="ChEBI" id="CHEBI:78442"/>
        <dbReference type="ChEBI" id="CHEBI:78494"/>
        <dbReference type="ChEBI" id="CHEBI:456215"/>
        <dbReference type="EC" id="6.1.1.4"/>
    </reaction>
</comment>
<dbReference type="PANTHER" id="PTHR43740">
    <property type="entry name" value="LEUCYL-TRNA SYNTHETASE"/>
    <property type="match status" value="1"/>
</dbReference>
<feature type="domain" description="Leucyl-tRNA synthetase editing" evidence="13">
    <location>
        <begin position="314"/>
        <end position="365"/>
    </location>
</feature>
<keyword evidence="3 10" id="KW-0436">Ligase</keyword>
<dbReference type="AlphaFoldDB" id="A0A1B6CNJ0"/>
<dbReference type="PANTHER" id="PTHR43740:SF2">
    <property type="entry name" value="LEUCINE--TRNA LIGASE, MITOCHONDRIAL"/>
    <property type="match status" value="1"/>
</dbReference>
<keyword evidence="5 10" id="KW-0067">ATP-binding</keyword>
<dbReference type="InterPro" id="IPR009080">
    <property type="entry name" value="tRNAsynth_Ia_anticodon-bd"/>
</dbReference>
<evidence type="ECO:0000259" key="12">
    <source>
        <dbReference type="Pfam" id="PF08264"/>
    </source>
</evidence>
<keyword evidence="6 10" id="KW-0648">Protein biosynthesis</keyword>
<evidence type="ECO:0000313" key="16">
    <source>
        <dbReference type="EMBL" id="JAS32249.1"/>
    </source>
</evidence>
<organism evidence="14">
    <name type="scientific">Clastoptera arizonana</name>
    <name type="common">Arizona spittle bug</name>
    <dbReference type="NCBI Taxonomy" id="38151"/>
    <lineage>
        <taxon>Eukaryota</taxon>
        <taxon>Metazoa</taxon>
        <taxon>Ecdysozoa</taxon>
        <taxon>Arthropoda</taxon>
        <taxon>Hexapoda</taxon>
        <taxon>Insecta</taxon>
        <taxon>Pterygota</taxon>
        <taxon>Neoptera</taxon>
        <taxon>Paraneoptera</taxon>
        <taxon>Hemiptera</taxon>
        <taxon>Auchenorrhyncha</taxon>
        <taxon>Cercopoidea</taxon>
        <taxon>Clastopteridae</taxon>
        <taxon>Clastoptera</taxon>
    </lineage>
</organism>
<dbReference type="InterPro" id="IPR025709">
    <property type="entry name" value="Leu_tRNA-synth_edit"/>
</dbReference>
<protein>
    <recommendedName>
        <fullName evidence="2">leucine--tRNA ligase</fullName>
        <ecNumber evidence="2">6.1.1.4</ecNumber>
    </recommendedName>
    <alternativeName>
        <fullName evidence="8">Leucyl-tRNA synthetase</fullName>
    </alternativeName>
</protein>
<dbReference type="CDD" id="cd00812">
    <property type="entry name" value="LeuRS_core"/>
    <property type="match status" value="1"/>
</dbReference>
<dbReference type="EMBL" id="GEDC01007472">
    <property type="protein sequence ID" value="JAS29826.1"/>
    <property type="molecule type" value="Transcribed_RNA"/>
</dbReference>
<dbReference type="GO" id="GO:0005524">
    <property type="term" value="F:ATP binding"/>
    <property type="evidence" value="ECO:0007669"/>
    <property type="project" value="UniProtKB-KW"/>
</dbReference>
<feature type="domain" description="Aminoacyl-tRNA synthetase class Ia" evidence="11">
    <location>
        <begin position="45"/>
        <end position="237"/>
    </location>
</feature>
<dbReference type="GO" id="GO:0032543">
    <property type="term" value="P:mitochondrial translation"/>
    <property type="evidence" value="ECO:0007669"/>
    <property type="project" value="TreeGrafter"/>
</dbReference>
<dbReference type="EMBL" id="GEDC01022340">
    <property type="protein sequence ID" value="JAS14958.1"/>
    <property type="molecule type" value="Transcribed_RNA"/>
</dbReference>
<evidence type="ECO:0000256" key="5">
    <source>
        <dbReference type="ARBA" id="ARBA00022840"/>
    </source>
</evidence>
<feature type="domain" description="Aminoacyl-tRNA synthetase class Ia" evidence="11">
    <location>
        <begin position="581"/>
        <end position="614"/>
    </location>
</feature>
<name>A0A1B6CNJ0_9HEMI</name>